<dbReference type="Proteomes" id="UP000799757">
    <property type="component" value="Unassembled WGS sequence"/>
</dbReference>
<evidence type="ECO:0000256" key="11">
    <source>
        <dbReference type="RuleBase" id="RU361240"/>
    </source>
</evidence>
<evidence type="ECO:0000256" key="4">
    <source>
        <dbReference type="ARBA" id="ARBA00022525"/>
    </source>
</evidence>
<evidence type="ECO:0000256" key="10">
    <source>
        <dbReference type="ARBA" id="ARBA00023180"/>
    </source>
</evidence>
<dbReference type="EMBL" id="MU001793">
    <property type="protein sequence ID" value="KAF2798016.1"/>
    <property type="molecule type" value="Genomic_DNA"/>
</dbReference>
<sequence>MRTQKASLAGLILCLAKPVICALPELSSEALQADILSENLLADLVKFNDIATANGGNRAFGLPGYTASVDFIWSRISQLEGVKAWKQDFSAVYGRSSVVNLTAGGTEYAAWPITYSPETSHEGLEAELVLGPLGTAACNISSYDDLDVAGKIVLVESGTCPDTRRGFLEARMIPAAAAGASAVIIYNDIDLILRAGSFSRASASDVPTGFINRVEGLDIKARLEGGESIVAMFVTYDVLDTRVTQNIFVETEGGDPTKTVMFGAHLDSVTVGPGINDNASGSSLLLEIFTALTKYSAKNRIRFAWWGAEEKGLLGSRYYTNSLTQADADDILAYVNFDMVSRGYYGVFDGDGSSFGIIAPPGSAAIEALFVDDFVSKGITVTPASFSNGTDYRYFWETLKKPVGGLFTGTGGAQDPCYHQACDTVSGVNVTQLTINTKAAAHVLSILATKGTHRATTVTLECLRQESYGRPSAIEVAQCGEKALI</sequence>
<dbReference type="GO" id="GO:0008235">
    <property type="term" value="F:metalloexopeptidase activity"/>
    <property type="evidence" value="ECO:0007669"/>
    <property type="project" value="InterPro"/>
</dbReference>
<keyword evidence="8 11" id="KW-0378">Hydrolase</keyword>
<dbReference type="Pfam" id="PF04389">
    <property type="entry name" value="Peptidase_M28"/>
    <property type="match status" value="1"/>
</dbReference>
<dbReference type="OrthoDB" id="10013407at2759"/>
<keyword evidence="14" id="KW-0031">Aminopeptidase</keyword>
<dbReference type="SUPFAM" id="SSF53187">
    <property type="entry name" value="Zn-dependent exopeptidases"/>
    <property type="match status" value="1"/>
</dbReference>
<evidence type="ECO:0000256" key="8">
    <source>
        <dbReference type="ARBA" id="ARBA00022801"/>
    </source>
</evidence>
<reference evidence="14" key="1">
    <citation type="journal article" date="2020" name="Stud. Mycol.">
        <title>101 Dothideomycetes genomes: a test case for predicting lifestyles and emergence of pathogens.</title>
        <authorList>
            <person name="Haridas S."/>
            <person name="Albert R."/>
            <person name="Binder M."/>
            <person name="Bloem J."/>
            <person name="Labutti K."/>
            <person name="Salamov A."/>
            <person name="Andreopoulos B."/>
            <person name="Baker S."/>
            <person name="Barry K."/>
            <person name="Bills G."/>
            <person name="Bluhm B."/>
            <person name="Cannon C."/>
            <person name="Castanera R."/>
            <person name="Culley D."/>
            <person name="Daum C."/>
            <person name="Ezra D."/>
            <person name="Gonzalez J."/>
            <person name="Henrissat B."/>
            <person name="Kuo A."/>
            <person name="Liang C."/>
            <person name="Lipzen A."/>
            <person name="Lutzoni F."/>
            <person name="Magnuson J."/>
            <person name="Mondo S."/>
            <person name="Nolan M."/>
            <person name="Ohm R."/>
            <person name="Pangilinan J."/>
            <person name="Park H.-J."/>
            <person name="Ramirez L."/>
            <person name="Alfaro M."/>
            <person name="Sun H."/>
            <person name="Tritt A."/>
            <person name="Yoshinaga Y."/>
            <person name="Zwiers L.-H."/>
            <person name="Turgeon B."/>
            <person name="Goodwin S."/>
            <person name="Spatafora J."/>
            <person name="Crous P."/>
            <person name="Grigoriev I."/>
        </authorList>
    </citation>
    <scope>NUCLEOTIDE SEQUENCE</scope>
    <source>
        <strain evidence="14">CBS 109.77</strain>
    </source>
</reference>
<dbReference type="PANTHER" id="PTHR12147">
    <property type="entry name" value="METALLOPEPTIDASE M28 FAMILY MEMBER"/>
    <property type="match status" value="1"/>
</dbReference>
<comment type="similarity">
    <text evidence="3">Belongs to the peptidase M28 family. M28B subfamily.</text>
</comment>
<keyword evidence="15" id="KW-1185">Reference proteome</keyword>
<feature type="signal peptide" evidence="11">
    <location>
        <begin position="1"/>
        <end position="21"/>
    </location>
</feature>
<dbReference type="AlphaFoldDB" id="A0A6A6XN93"/>
<keyword evidence="4" id="KW-0964">Secreted</keyword>
<dbReference type="EC" id="3.4.-.-" evidence="11"/>
<evidence type="ECO:0000256" key="9">
    <source>
        <dbReference type="ARBA" id="ARBA00022833"/>
    </source>
</evidence>
<dbReference type="InterPro" id="IPR045175">
    <property type="entry name" value="M28_fam"/>
</dbReference>
<dbReference type="GO" id="GO:0005576">
    <property type="term" value="C:extracellular region"/>
    <property type="evidence" value="ECO:0007669"/>
    <property type="project" value="UniProtKB-SubCell"/>
</dbReference>
<keyword evidence="9 11" id="KW-0862">Zinc</keyword>
<dbReference type="GO" id="GO:0006508">
    <property type="term" value="P:proteolysis"/>
    <property type="evidence" value="ECO:0007669"/>
    <property type="project" value="UniProtKB-KW"/>
</dbReference>
<dbReference type="Pfam" id="PF02225">
    <property type="entry name" value="PA"/>
    <property type="match status" value="1"/>
</dbReference>
<evidence type="ECO:0000256" key="3">
    <source>
        <dbReference type="ARBA" id="ARBA00005634"/>
    </source>
</evidence>
<evidence type="ECO:0000256" key="5">
    <source>
        <dbReference type="ARBA" id="ARBA00022670"/>
    </source>
</evidence>
<evidence type="ECO:0000313" key="14">
    <source>
        <dbReference type="EMBL" id="KAF2798016.1"/>
    </source>
</evidence>
<dbReference type="InterPro" id="IPR003137">
    <property type="entry name" value="PA_domain"/>
</dbReference>
<evidence type="ECO:0000256" key="1">
    <source>
        <dbReference type="ARBA" id="ARBA00001947"/>
    </source>
</evidence>
<evidence type="ECO:0000256" key="2">
    <source>
        <dbReference type="ARBA" id="ARBA00004613"/>
    </source>
</evidence>
<feature type="domain" description="PA" evidence="12">
    <location>
        <begin position="125"/>
        <end position="219"/>
    </location>
</feature>
<dbReference type="SUPFAM" id="SSF52025">
    <property type="entry name" value="PA domain"/>
    <property type="match status" value="1"/>
</dbReference>
<keyword evidence="10" id="KW-0325">Glycoprotein</keyword>
<keyword evidence="7 11" id="KW-0732">Signal</keyword>
<comment type="cofactor">
    <cofactor evidence="1">
        <name>Zn(2+)</name>
        <dbReference type="ChEBI" id="CHEBI:29105"/>
    </cofactor>
</comment>
<evidence type="ECO:0000256" key="7">
    <source>
        <dbReference type="ARBA" id="ARBA00022729"/>
    </source>
</evidence>
<dbReference type="GO" id="GO:0004177">
    <property type="term" value="F:aminopeptidase activity"/>
    <property type="evidence" value="ECO:0007669"/>
    <property type="project" value="UniProtKB-KW"/>
</dbReference>
<protein>
    <recommendedName>
        <fullName evidence="11">Peptide hydrolase</fullName>
        <ecNumber evidence="11">3.4.-.-</ecNumber>
    </recommendedName>
</protein>
<proteinExistence type="inferred from homology"/>
<organism evidence="14 15">
    <name type="scientific">Melanomma pulvis-pyrius CBS 109.77</name>
    <dbReference type="NCBI Taxonomy" id="1314802"/>
    <lineage>
        <taxon>Eukaryota</taxon>
        <taxon>Fungi</taxon>
        <taxon>Dikarya</taxon>
        <taxon>Ascomycota</taxon>
        <taxon>Pezizomycotina</taxon>
        <taxon>Dothideomycetes</taxon>
        <taxon>Pleosporomycetidae</taxon>
        <taxon>Pleosporales</taxon>
        <taxon>Melanommataceae</taxon>
        <taxon>Melanomma</taxon>
    </lineage>
</organism>
<keyword evidence="6 11" id="KW-0479">Metal-binding</keyword>
<comment type="subcellular location">
    <subcellularLocation>
        <location evidence="2">Secreted</location>
    </subcellularLocation>
</comment>
<evidence type="ECO:0000259" key="12">
    <source>
        <dbReference type="Pfam" id="PF02225"/>
    </source>
</evidence>
<gene>
    <name evidence="14" type="ORF">K505DRAFT_346867</name>
</gene>
<evidence type="ECO:0000313" key="15">
    <source>
        <dbReference type="Proteomes" id="UP000799757"/>
    </source>
</evidence>
<keyword evidence="5 11" id="KW-0645">Protease</keyword>
<dbReference type="GO" id="GO:0046872">
    <property type="term" value="F:metal ion binding"/>
    <property type="evidence" value="ECO:0007669"/>
    <property type="project" value="UniProtKB-KW"/>
</dbReference>
<feature type="chain" id="PRO_5025708863" description="Peptide hydrolase" evidence="11">
    <location>
        <begin position="22"/>
        <end position="485"/>
    </location>
</feature>
<dbReference type="InterPro" id="IPR046450">
    <property type="entry name" value="PA_dom_sf"/>
</dbReference>
<evidence type="ECO:0000256" key="6">
    <source>
        <dbReference type="ARBA" id="ARBA00022723"/>
    </source>
</evidence>
<dbReference type="Gene3D" id="3.50.30.30">
    <property type="match status" value="1"/>
</dbReference>
<dbReference type="InterPro" id="IPR007484">
    <property type="entry name" value="Peptidase_M28"/>
</dbReference>
<feature type="domain" description="Peptidase M28" evidence="13">
    <location>
        <begin position="246"/>
        <end position="442"/>
    </location>
</feature>
<name>A0A6A6XN93_9PLEO</name>
<dbReference type="PANTHER" id="PTHR12147:SF26">
    <property type="entry name" value="PEPTIDASE M28 DOMAIN-CONTAINING PROTEIN"/>
    <property type="match status" value="1"/>
</dbReference>
<evidence type="ECO:0000259" key="13">
    <source>
        <dbReference type="Pfam" id="PF04389"/>
    </source>
</evidence>
<dbReference type="Gene3D" id="3.40.630.10">
    <property type="entry name" value="Zn peptidases"/>
    <property type="match status" value="1"/>
</dbReference>
<accession>A0A6A6XN93</accession>